<comment type="caution">
    <text evidence="1">The sequence shown here is derived from an EMBL/GenBank/DDBJ whole genome shotgun (WGS) entry which is preliminary data.</text>
</comment>
<gene>
    <name evidence="1" type="ORF">LCGC14_0377830</name>
</gene>
<dbReference type="Gene3D" id="3.40.50.300">
    <property type="entry name" value="P-loop containing nucleotide triphosphate hydrolases"/>
    <property type="match status" value="1"/>
</dbReference>
<name>A0A0F9T2Z7_9ZZZZ</name>
<proteinExistence type="predicted"/>
<dbReference type="EMBL" id="LAZR01000305">
    <property type="protein sequence ID" value="KKN75680.1"/>
    <property type="molecule type" value="Genomic_DNA"/>
</dbReference>
<protein>
    <submittedName>
        <fullName evidence="1">Uncharacterized protein</fullName>
    </submittedName>
</protein>
<sequence>MKIIGISGKKQSGKSFLAKNLCEIIGNGSQRDGLARGCNYDIICMADALKQIVIDCFVPPQFDADMSPLTLNSDASKNLELPCGHTIRYLLQQIGTEMFRGLWSDVWLNAWKRKVSDAKCNNSVSGRPVKVIICPDVRFPNELKAIHDLGGVVIRLTRAPFADVDQHESETALDGVKLKQKCIRCNGEGYCERYDRGAPFDGPCNICNGDKIVNKGGFDFVMNNENFSMDDARCWAKDFVAENYPDYV</sequence>
<accession>A0A0F9T2Z7</accession>
<dbReference type="SUPFAM" id="SSF52540">
    <property type="entry name" value="P-loop containing nucleoside triphosphate hydrolases"/>
    <property type="match status" value="1"/>
</dbReference>
<dbReference type="InterPro" id="IPR027417">
    <property type="entry name" value="P-loop_NTPase"/>
</dbReference>
<evidence type="ECO:0000313" key="1">
    <source>
        <dbReference type="EMBL" id="KKN75680.1"/>
    </source>
</evidence>
<organism evidence="1">
    <name type="scientific">marine sediment metagenome</name>
    <dbReference type="NCBI Taxonomy" id="412755"/>
    <lineage>
        <taxon>unclassified sequences</taxon>
        <taxon>metagenomes</taxon>
        <taxon>ecological metagenomes</taxon>
    </lineage>
</organism>
<dbReference type="AlphaFoldDB" id="A0A0F9T2Z7"/>
<reference evidence="1" key="1">
    <citation type="journal article" date="2015" name="Nature">
        <title>Complex archaea that bridge the gap between prokaryotes and eukaryotes.</title>
        <authorList>
            <person name="Spang A."/>
            <person name="Saw J.H."/>
            <person name="Jorgensen S.L."/>
            <person name="Zaremba-Niedzwiedzka K."/>
            <person name="Martijn J."/>
            <person name="Lind A.E."/>
            <person name="van Eijk R."/>
            <person name="Schleper C."/>
            <person name="Guy L."/>
            <person name="Ettema T.J."/>
        </authorList>
    </citation>
    <scope>NUCLEOTIDE SEQUENCE</scope>
</reference>